<reference evidence="2" key="1">
    <citation type="submission" date="2017-06" db="EMBL/GenBank/DDBJ databases">
        <authorList>
            <person name="Varghese N."/>
            <person name="Submissions S."/>
        </authorList>
    </citation>
    <scope>NUCLEOTIDE SEQUENCE [LARGE SCALE GENOMIC DNA]</scope>
    <source>
        <strain evidence="2">ANC 5114</strain>
    </source>
</reference>
<evidence type="ECO:0000313" key="1">
    <source>
        <dbReference type="EMBL" id="SNQ29417.1"/>
    </source>
</evidence>
<gene>
    <name evidence="1" type="ORF">SAMN05444584_1369</name>
</gene>
<proteinExistence type="predicted"/>
<keyword evidence="2" id="KW-1185">Reference proteome</keyword>
<sequence length="256" mass="29402">MWKKIRVIILLFILGYVAFQAWQDSNQNWDKPVVVLLHPINADGRATTAAYIQNLSAPEFYEIRDYLAQTAKRYQKKGDFMMVLGRTLEEAPPKVEANANVFDTILWSLKFRYYAWQQEKAADGYSTVTLYLNYYDSSATKSLKHSTALERGRIGIANIFANAEQEPQNNVIITHELLHAFGAKDKYDLKTGQPIYPQGYANPTQSPLLPQHRAELMAGYIPITEQKSVMPRNLQRTVINDETAKEVGWISTHWWN</sequence>
<dbReference type="EMBL" id="FZLN01000002">
    <property type="protein sequence ID" value="SNQ29417.1"/>
    <property type="molecule type" value="Genomic_DNA"/>
</dbReference>
<dbReference type="AlphaFoldDB" id="A0A217EGE5"/>
<dbReference type="Proteomes" id="UP000243463">
    <property type="component" value="Unassembled WGS sequence"/>
</dbReference>
<evidence type="ECO:0000313" key="2">
    <source>
        <dbReference type="Proteomes" id="UP000243463"/>
    </source>
</evidence>
<name>A0A217EGE5_9GAMM</name>
<protein>
    <submittedName>
        <fullName evidence="1">Uncharacterized protein</fullName>
    </submittedName>
</protein>
<dbReference type="RefSeq" id="WP_088823468.1">
    <property type="nucleotide sequence ID" value="NZ_FZLN01000002.1"/>
</dbReference>
<accession>A0A217EGE5</accession>
<dbReference type="OrthoDB" id="5523793at2"/>
<organism evidence="1 2">
    <name type="scientific">Acinetobacter apis</name>
    <dbReference type="NCBI Taxonomy" id="1229165"/>
    <lineage>
        <taxon>Bacteria</taxon>
        <taxon>Pseudomonadati</taxon>
        <taxon>Pseudomonadota</taxon>
        <taxon>Gammaproteobacteria</taxon>
        <taxon>Moraxellales</taxon>
        <taxon>Moraxellaceae</taxon>
        <taxon>Acinetobacter</taxon>
    </lineage>
</organism>